<comment type="caution">
    <text evidence="1">The sequence shown here is derived from an EMBL/GenBank/DDBJ whole genome shotgun (WGS) entry which is preliminary data.</text>
</comment>
<sequence>MKPINVVCFYWSGERWQEEGMEYDKVPDRSFRKHLARSSPIDRELVCKYVNNLYAGVFKWAVHPFNFICFTNDDLDVNKNIELRPFEKVTNNGVLPRMYMFSKAAGLFGSQVLCLDIDVVITGPLRDIMNYDKLFCVRQRWQQGQEHLPDGDIMSFSAGRESEELFWTPFIENVRAAEDFTKGRERFWINKVTEGVTDTWAAEAPNQVCSYKKHIRNRREERVGEARIVSCHGFPRPHDIKEQWRIDNWN</sequence>
<dbReference type="InterPro" id="IPR029044">
    <property type="entry name" value="Nucleotide-diphossugar_trans"/>
</dbReference>
<dbReference type="SUPFAM" id="SSF53448">
    <property type="entry name" value="Nucleotide-diphospho-sugar transferases"/>
    <property type="match status" value="1"/>
</dbReference>
<proteinExistence type="predicted"/>
<gene>
    <name evidence="1" type="ORF">LCGC14_1958780</name>
</gene>
<organism evidence="1">
    <name type="scientific">marine sediment metagenome</name>
    <dbReference type="NCBI Taxonomy" id="412755"/>
    <lineage>
        <taxon>unclassified sequences</taxon>
        <taxon>metagenomes</taxon>
        <taxon>ecological metagenomes</taxon>
    </lineage>
</organism>
<evidence type="ECO:0008006" key="2">
    <source>
        <dbReference type="Google" id="ProtNLM"/>
    </source>
</evidence>
<accession>A0A0F9ICB3</accession>
<dbReference type="EMBL" id="LAZR01021520">
    <property type="protein sequence ID" value="KKL85037.1"/>
    <property type="molecule type" value="Genomic_DNA"/>
</dbReference>
<reference evidence="1" key="1">
    <citation type="journal article" date="2015" name="Nature">
        <title>Complex archaea that bridge the gap between prokaryotes and eukaryotes.</title>
        <authorList>
            <person name="Spang A."/>
            <person name="Saw J.H."/>
            <person name="Jorgensen S.L."/>
            <person name="Zaremba-Niedzwiedzka K."/>
            <person name="Martijn J."/>
            <person name="Lind A.E."/>
            <person name="van Eijk R."/>
            <person name="Schleper C."/>
            <person name="Guy L."/>
            <person name="Ettema T.J."/>
        </authorList>
    </citation>
    <scope>NUCLEOTIDE SEQUENCE</scope>
</reference>
<protein>
    <recommendedName>
        <fullName evidence="2">Nucleotide-diphospho-sugar transferase domain-containing protein</fullName>
    </recommendedName>
</protein>
<evidence type="ECO:0000313" key="1">
    <source>
        <dbReference type="EMBL" id="KKL85037.1"/>
    </source>
</evidence>
<dbReference type="AlphaFoldDB" id="A0A0F9ICB3"/>
<name>A0A0F9ICB3_9ZZZZ</name>